<evidence type="ECO:0000313" key="1">
    <source>
        <dbReference type="EMBL" id="BCZ84762.1"/>
    </source>
</evidence>
<sequence>MDSVDLLKGSGGYEMLPGATMDDMRTIVLPLGTIVSMTAELKILRWWQKEEDFVSTSSVVRVEP</sequence>
<evidence type="ECO:0000313" key="2">
    <source>
        <dbReference type="Proteomes" id="UP001319874"/>
    </source>
</evidence>
<keyword evidence="2" id="KW-1185">Reference proteome</keyword>
<dbReference type="Proteomes" id="UP001319874">
    <property type="component" value="Chromosome 4"/>
</dbReference>
<organism evidence="1 2">
    <name type="scientific">Paraburkholderia terrae</name>
    <dbReference type="NCBI Taxonomy" id="311230"/>
    <lineage>
        <taxon>Bacteria</taxon>
        <taxon>Pseudomonadati</taxon>
        <taxon>Pseudomonadota</taxon>
        <taxon>Betaproteobacteria</taxon>
        <taxon>Burkholderiales</taxon>
        <taxon>Burkholderiaceae</taxon>
        <taxon>Paraburkholderia</taxon>
    </lineage>
</organism>
<gene>
    <name evidence="1" type="ORF">PTKU64_84370</name>
</gene>
<reference evidence="1 2" key="1">
    <citation type="journal article" date="2022" name="Front. Microbiol.">
        <title>Identification and characterization of a novel class of self-sufficient cytochrome P450 hydroxylase involved in cyclohexanecarboxylate degradation in Paraburkholderia terrae strain KU-64.</title>
        <authorList>
            <person name="Yamamoto T."/>
            <person name="Hasegawa Y."/>
            <person name="Iwaki H."/>
        </authorList>
    </citation>
    <scope>NUCLEOTIDE SEQUENCE [LARGE SCALE GENOMIC DNA]</scope>
    <source>
        <strain evidence="1 2">KU-64</strain>
    </source>
</reference>
<proteinExistence type="predicted"/>
<protein>
    <submittedName>
        <fullName evidence="1">Uncharacterized protein</fullName>
    </submittedName>
</protein>
<dbReference type="EMBL" id="AP024958">
    <property type="protein sequence ID" value="BCZ84762.1"/>
    <property type="molecule type" value="Genomic_DNA"/>
</dbReference>
<name>A0ABM7U0Z8_9BURK</name>
<accession>A0ABM7U0Z8</accession>